<feature type="region of interest" description="Disordered" evidence="1">
    <location>
        <begin position="288"/>
        <end position="330"/>
    </location>
</feature>
<proteinExistence type="predicted"/>
<name>A0ABM5X2J5_9DEIO</name>
<dbReference type="Proteomes" id="UP000060071">
    <property type="component" value="Chromosome"/>
</dbReference>
<reference evidence="2 3" key="1">
    <citation type="submission" date="2015-12" db="EMBL/GenBank/DDBJ databases">
        <authorList>
            <person name="Kim M.K."/>
            <person name="Srinivasan S."/>
            <person name="Lee J.-J."/>
            <person name="Kim K."/>
        </authorList>
    </citation>
    <scope>NUCLEOTIDE SEQUENCE [LARGE SCALE GENOMIC DNA]</scope>
    <source>
        <strain evidence="2 3">BM2</strain>
    </source>
</reference>
<evidence type="ECO:0000313" key="3">
    <source>
        <dbReference type="Proteomes" id="UP000060071"/>
    </source>
</evidence>
<protein>
    <submittedName>
        <fullName evidence="2">Uncharacterized protein</fullName>
    </submittedName>
</protein>
<keyword evidence="3" id="KW-1185">Reference proteome</keyword>
<gene>
    <name evidence="2" type="ORF">AUC44_02210</name>
</gene>
<evidence type="ECO:0000313" key="2">
    <source>
        <dbReference type="EMBL" id="ALW87853.1"/>
    </source>
</evidence>
<sequence>MQDADAGKPRRISGVAKEADKVNLNRRFFSLAVLTGMCAAAQDALKTGELYGLVQHPDPWYEGPKGLIQNVGVKYDRLWMDGTLLRFEGVVVATTQGRDLQAVLDAGVKVGMSTNVRGSARYLPAKEVDPEWPDPEETIQVVNDDARLVTIDAVMGPADLAGELNAADSVREEDHVKDLAELKAKYPALYDQAVAAGKQEAGANSLEDQLATERKARLDLEKKIRDDGRRAIATKALADAKLPKLGKSGDIDLDARFEKRVIDAALRMDSDEEAQAEVTALIAERGDKTGAAQDEANNPGLDTTATVQDGKKTTGKSRSTFSAARRSFGL</sequence>
<organism evidence="2 3">
    <name type="scientific">Deinococcus actinosclerus</name>
    <dbReference type="NCBI Taxonomy" id="1768108"/>
    <lineage>
        <taxon>Bacteria</taxon>
        <taxon>Thermotogati</taxon>
        <taxon>Deinococcota</taxon>
        <taxon>Deinococci</taxon>
        <taxon>Deinococcales</taxon>
        <taxon>Deinococcaceae</taxon>
        <taxon>Deinococcus</taxon>
    </lineage>
</organism>
<accession>A0ABM5X2J5</accession>
<evidence type="ECO:0000256" key="1">
    <source>
        <dbReference type="SAM" id="MobiDB-lite"/>
    </source>
</evidence>
<dbReference type="EMBL" id="CP013910">
    <property type="protein sequence ID" value="ALW87853.1"/>
    <property type="molecule type" value="Genomic_DNA"/>
</dbReference>
<feature type="compositionally biased region" description="Low complexity" evidence="1">
    <location>
        <begin position="317"/>
        <end position="330"/>
    </location>
</feature>